<dbReference type="AlphaFoldDB" id="A0A1I3RZE6"/>
<reference evidence="8 9" key="1">
    <citation type="submission" date="2016-10" db="EMBL/GenBank/DDBJ databases">
        <authorList>
            <person name="de Groot N.N."/>
        </authorList>
    </citation>
    <scope>NUCLEOTIDE SEQUENCE [LARGE SCALE GENOMIC DNA]</scope>
    <source>
        <strain evidence="8 9">DSM 19073</strain>
    </source>
</reference>
<feature type="transmembrane region" description="Helical" evidence="7">
    <location>
        <begin position="193"/>
        <end position="210"/>
    </location>
</feature>
<keyword evidence="6 7" id="KW-0472">Membrane</keyword>
<comment type="similarity">
    <text evidence="2">Belongs to the chromate ion transporter (CHR) (TC 2.A.51) family.</text>
</comment>
<feature type="transmembrane region" description="Helical" evidence="7">
    <location>
        <begin position="108"/>
        <end position="128"/>
    </location>
</feature>
<dbReference type="InterPro" id="IPR003370">
    <property type="entry name" value="Chromate_transpt"/>
</dbReference>
<dbReference type="PANTHER" id="PTHR33567">
    <property type="entry name" value="CHROMATE ION TRANSPORTER (EUROFUNG)"/>
    <property type="match status" value="1"/>
</dbReference>
<dbReference type="Pfam" id="PF02417">
    <property type="entry name" value="Chromate_transp"/>
    <property type="match status" value="2"/>
</dbReference>
<dbReference type="Proteomes" id="UP000199110">
    <property type="component" value="Unassembled WGS sequence"/>
</dbReference>
<proteinExistence type="inferred from homology"/>
<name>A0A1I3RZE6_9RHOB</name>
<dbReference type="PANTHER" id="PTHR33567:SF3">
    <property type="entry name" value="CHROMATE ION TRANSPORTER (EUROFUNG)"/>
    <property type="match status" value="1"/>
</dbReference>
<evidence type="ECO:0000256" key="6">
    <source>
        <dbReference type="ARBA" id="ARBA00023136"/>
    </source>
</evidence>
<gene>
    <name evidence="8" type="ORF">SAMN04488095_2959</name>
</gene>
<dbReference type="PIRSF" id="PIRSF004810">
    <property type="entry name" value="ChrA"/>
    <property type="match status" value="1"/>
</dbReference>
<evidence type="ECO:0000313" key="8">
    <source>
        <dbReference type="EMBL" id="SFJ51845.1"/>
    </source>
</evidence>
<protein>
    <submittedName>
        <fullName evidence="8">Chromate transporter</fullName>
    </submittedName>
</protein>
<dbReference type="GO" id="GO:0005886">
    <property type="term" value="C:plasma membrane"/>
    <property type="evidence" value="ECO:0007669"/>
    <property type="project" value="UniProtKB-SubCell"/>
</dbReference>
<dbReference type="EMBL" id="FORA01000004">
    <property type="protein sequence ID" value="SFJ51845.1"/>
    <property type="molecule type" value="Genomic_DNA"/>
</dbReference>
<feature type="transmembrane region" description="Helical" evidence="7">
    <location>
        <begin position="291"/>
        <end position="314"/>
    </location>
</feature>
<evidence type="ECO:0000256" key="3">
    <source>
        <dbReference type="ARBA" id="ARBA00022475"/>
    </source>
</evidence>
<evidence type="ECO:0000256" key="2">
    <source>
        <dbReference type="ARBA" id="ARBA00005262"/>
    </source>
</evidence>
<feature type="transmembrane region" description="Helical" evidence="7">
    <location>
        <begin position="370"/>
        <end position="388"/>
    </location>
</feature>
<feature type="transmembrane region" description="Helical" evidence="7">
    <location>
        <begin position="222"/>
        <end position="242"/>
    </location>
</feature>
<dbReference type="NCBIfam" id="TIGR00937">
    <property type="entry name" value="2A51"/>
    <property type="match status" value="1"/>
</dbReference>
<evidence type="ECO:0000256" key="5">
    <source>
        <dbReference type="ARBA" id="ARBA00022989"/>
    </source>
</evidence>
<evidence type="ECO:0000256" key="7">
    <source>
        <dbReference type="SAM" id="Phobius"/>
    </source>
</evidence>
<keyword evidence="3" id="KW-1003">Cell membrane</keyword>
<accession>A0A1I3RZE6</accession>
<dbReference type="RefSeq" id="WP_092782466.1">
    <property type="nucleotide sequence ID" value="NZ_FORA01000004.1"/>
</dbReference>
<feature type="transmembrane region" description="Helical" evidence="7">
    <location>
        <begin position="326"/>
        <end position="350"/>
    </location>
</feature>
<evidence type="ECO:0000313" key="9">
    <source>
        <dbReference type="Proteomes" id="UP000199110"/>
    </source>
</evidence>
<feature type="transmembrane region" description="Helical" evidence="7">
    <location>
        <begin position="140"/>
        <end position="173"/>
    </location>
</feature>
<organism evidence="8 9">
    <name type="scientific">Jannaschia pohangensis</name>
    <dbReference type="NCBI Taxonomy" id="390807"/>
    <lineage>
        <taxon>Bacteria</taxon>
        <taxon>Pseudomonadati</taxon>
        <taxon>Pseudomonadota</taxon>
        <taxon>Alphaproteobacteria</taxon>
        <taxon>Rhodobacterales</taxon>
        <taxon>Roseobacteraceae</taxon>
        <taxon>Jannaschia</taxon>
    </lineage>
</organism>
<dbReference type="GO" id="GO:0015109">
    <property type="term" value="F:chromate transmembrane transporter activity"/>
    <property type="evidence" value="ECO:0007669"/>
    <property type="project" value="InterPro"/>
</dbReference>
<comment type="subcellular location">
    <subcellularLocation>
        <location evidence="1">Cell membrane</location>
        <topology evidence="1">Multi-pass membrane protein</topology>
    </subcellularLocation>
</comment>
<keyword evidence="4 7" id="KW-0812">Transmembrane</keyword>
<keyword evidence="9" id="KW-1185">Reference proteome</keyword>
<dbReference type="STRING" id="390807.SAMN04488095_2959"/>
<feature type="transmembrane region" description="Helical" evidence="7">
    <location>
        <begin position="79"/>
        <end position="102"/>
    </location>
</feature>
<evidence type="ECO:0000256" key="1">
    <source>
        <dbReference type="ARBA" id="ARBA00004651"/>
    </source>
</evidence>
<dbReference type="OrthoDB" id="8969999at2"/>
<dbReference type="InterPro" id="IPR014047">
    <property type="entry name" value="Chr_Tranpt_l_chain"/>
</dbReference>
<keyword evidence="5 7" id="KW-1133">Transmembrane helix</keyword>
<evidence type="ECO:0000256" key="4">
    <source>
        <dbReference type="ARBA" id="ARBA00022692"/>
    </source>
</evidence>
<sequence>MTPSWAEMGRVFGRIGLLSFGGPAAQIALMHRELVETRDWLEEETFLRGLGFCTLLPGPEAMQLATFAGWRLRGTAGGLLAGLLFVIPGALCIMALSALYLAYGRLPLVEAAFLGIKAATLAIVAGALWKLRAKALRGPLPIAVALAAFVALFFLALPFWAVLLAALVLGAAVPEGRHVAVPAAPPARTGQTVVLWLIIWWAPLLTLIAFAPRSAPAEAGLFFSWLATVSFGGAYAVLAALAQTAVETQGWLTPDQMVDGLGLAETTPGPLILVTVFTAWLGGAQVGTGTAIATAVVTLWATFVPCFLWIFAGAPHLERLTAMPRLRGALAMVSAAVAGVIANLSLWFAVHVLFARVTDSRPPVPDWSSLDPVALALAVLAAVWLLVLRRGVLETLALAALGGAGVALF</sequence>